<dbReference type="Proteomes" id="UP001320899">
    <property type="component" value="Unassembled WGS sequence"/>
</dbReference>
<dbReference type="InterPro" id="IPR003004">
    <property type="entry name" value="GspF/PilC"/>
</dbReference>
<dbReference type="RefSeq" id="WP_263830808.1">
    <property type="nucleotide sequence ID" value="NZ_JAOWLB010000030.1"/>
</dbReference>
<feature type="transmembrane region" description="Helical" evidence="7">
    <location>
        <begin position="171"/>
        <end position="200"/>
    </location>
</feature>
<reference evidence="9 10" key="1">
    <citation type="submission" date="2022-10" db="EMBL/GenBank/DDBJ databases">
        <title>Ruegeria sp. nov., isolated from ocean surface sediments.</title>
        <authorList>
            <person name="He W."/>
            <person name="Xue H.-P."/>
            <person name="Zhang D.-F."/>
        </authorList>
    </citation>
    <scope>NUCLEOTIDE SEQUENCE [LARGE SCALE GENOMIC DNA]</scope>
    <source>
        <strain evidence="9 10">XHP0148</strain>
    </source>
</reference>
<keyword evidence="6 7" id="KW-0472">Membrane</keyword>
<evidence type="ECO:0000256" key="2">
    <source>
        <dbReference type="ARBA" id="ARBA00005745"/>
    </source>
</evidence>
<evidence type="ECO:0000259" key="8">
    <source>
        <dbReference type="Pfam" id="PF00482"/>
    </source>
</evidence>
<organism evidence="9 10">
    <name type="scientific">Ruegeria aquimaris</name>
    <dbReference type="NCBI Taxonomy" id="2984333"/>
    <lineage>
        <taxon>Bacteria</taxon>
        <taxon>Pseudomonadati</taxon>
        <taxon>Pseudomonadota</taxon>
        <taxon>Alphaproteobacteria</taxon>
        <taxon>Rhodobacterales</taxon>
        <taxon>Roseobacteraceae</taxon>
        <taxon>Ruegeria</taxon>
    </lineage>
</organism>
<dbReference type="Pfam" id="PF00482">
    <property type="entry name" value="T2SSF"/>
    <property type="match status" value="2"/>
</dbReference>
<dbReference type="Gene3D" id="1.20.81.30">
    <property type="entry name" value="Type II secretion system (T2SS), domain F"/>
    <property type="match status" value="2"/>
</dbReference>
<keyword evidence="10" id="KW-1185">Reference proteome</keyword>
<feature type="transmembrane region" description="Helical" evidence="7">
    <location>
        <begin position="377"/>
        <end position="398"/>
    </location>
</feature>
<evidence type="ECO:0000256" key="6">
    <source>
        <dbReference type="ARBA" id="ARBA00023136"/>
    </source>
</evidence>
<comment type="similarity">
    <text evidence="2">Belongs to the GSP F family.</text>
</comment>
<dbReference type="EMBL" id="JAOWLB010000030">
    <property type="protein sequence ID" value="MCV2891204.1"/>
    <property type="molecule type" value="Genomic_DNA"/>
</dbReference>
<feature type="domain" description="Type II secretion system protein GspF" evidence="8">
    <location>
        <begin position="72"/>
        <end position="194"/>
    </location>
</feature>
<dbReference type="InterPro" id="IPR018076">
    <property type="entry name" value="T2SS_GspF_dom"/>
</dbReference>
<evidence type="ECO:0000256" key="3">
    <source>
        <dbReference type="ARBA" id="ARBA00022475"/>
    </source>
</evidence>
<comment type="subcellular location">
    <subcellularLocation>
        <location evidence="1">Cell membrane</location>
        <topology evidence="1">Multi-pass membrane protein</topology>
    </subcellularLocation>
</comment>
<gene>
    <name evidence="9" type="ORF">OE747_23025</name>
</gene>
<evidence type="ECO:0000256" key="5">
    <source>
        <dbReference type="ARBA" id="ARBA00022989"/>
    </source>
</evidence>
<feature type="transmembrane region" description="Helical" evidence="7">
    <location>
        <begin position="220"/>
        <end position="242"/>
    </location>
</feature>
<dbReference type="PANTHER" id="PTHR30012">
    <property type="entry name" value="GENERAL SECRETION PATHWAY PROTEIN"/>
    <property type="match status" value="1"/>
</dbReference>
<evidence type="ECO:0000313" key="10">
    <source>
        <dbReference type="Proteomes" id="UP001320899"/>
    </source>
</evidence>
<keyword evidence="4 7" id="KW-0812">Transmembrane</keyword>
<dbReference type="PANTHER" id="PTHR30012:SF0">
    <property type="entry name" value="TYPE II SECRETION SYSTEM PROTEIN F-RELATED"/>
    <property type="match status" value="1"/>
</dbReference>
<evidence type="ECO:0000256" key="7">
    <source>
        <dbReference type="SAM" id="Phobius"/>
    </source>
</evidence>
<proteinExistence type="inferred from homology"/>
<keyword evidence="5 7" id="KW-1133">Transmembrane helix</keyword>
<name>A0ABT3ARD6_9RHOB</name>
<keyword evidence="3" id="KW-1003">Cell membrane</keyword>
<feature type="domain" description="Type II secretion system protein GspF" evidence="8">
    <location>
        <begin position="274"/>
        <end position="396"/>
    </location>
</feature>
<accession>A0ABT3ARD6</accession>
<sequence length="406" mass="43577">MKAYSYTAYTDAGRRKRGTVVAETETQAVQQLKGKGLFVSEIGDRARPGRGRRGTGGFWQRRLTADLQMVLTRQMAVLLGAELPIEAALDALRASGHTPGMDAVLARAKVALLEGSPLSDALEHSGAGFPRYYIAALRAGERSGELATVFAELADHLEETGADRAQISTALVYPAFVAAVSLLVCAILMTSVAPEIVAMFEISDRPLPPLTRLVLDVTDWVRTHLPLLAGMGLALVAGLIALSRIGWLRARRDAALLRLPLIGRLMRQAAAVQYLRTLALVLTSRHAVLSATDSAAEVLTVTRFRQEAARVSEAVRAGDSLSAALDRLSFVPPVARQLIAAGEMSARLARMTERSAVLVENALSTERKRIAALLEPILMMAVGGFVLMVVLAVLLPIFDLQAMVTV</sequence>
<protein>
    <submittedName>
        <fullName evidence="9">Type II secretion system F family protein</fullName>
    </submittedName>
</protein>
<dbReference type="PRINTS" id="PR00812">
    <property type="entry name" value="BCTERIALGSPF"/>
</dbReference>
<evidence type="ECO:0000256" key="1">
    <source>
        <dbReference type="ARBA" id="ARBA00004651"/>
    </source>
</evidence>
<evidence type="ECO:0000256" key="4">
    <source>
        <dbReference type="ARBA" id="ARBA00022692"/>
    </source>
</evidence>
<dbReference type="InterPro" id="IPR042094">
    <property type="entry name" value="T2SS_GspF_sf"/>
</dbReference>
<evidence type="ECO:0000313" key="9">
    <source>
        <dbReference type="EMBL" id="MCV2891204.1"/>
    </source>
</evidence>
<comment type="caution">
    <text evidence="9">The sequence shown here is derived from an EMBL/GenBank/DDBJ whole genome shotgun (WGS) entry which is preliminary data.</text>
</comment>